<organism evidence="2 4">
    <name type="scientific">Rhodotorula toruloides</name>
    <name type="common">Yeast</name>
    <name type="synonym">Rhodosporidium toruloides</name>
    <dbReference type="NCBI Taxonomy" id="5286"/>
    <lineage>
        <taxon>Eukaryota</taxon>
        <taxon>Fungi</taxon>
        <taxon>Dikarya</taxon>
        <taxon>Basidiomycota</taxon>
        <taxon>Pucciniomycotina</taxon>
        <taxon>Microbotryomycetes</taxon>
        <taxon>Sporidiobolales</taxon>
        <taxon>Sporidiobolaceae</taxon>
        <taxon>Rhodotorula</taxon>
    </lineage>
</organism>
<evidence type="ECO:0000313" key="3">
    <source>
        <dbReference type="EMBL" id="PRQ76461.1"/>
    </source>
</evidence>
<feature type="compositionally biased region" description="Basic and acidic residues" evidence="1">
    <location>
        <begin position="273"/>
        <end position="294"/>
    </location>
</feature>
<dbReference type="OrthoDB" id="10355983at2759"/>
<name>A0A0K3CCP1_RHOTO</name>
<proteinExistence type="predicted"/>
<feature type="compositionally biased region" description="Basic residues" evidence="1">
    <location>
        <begin position="295"/>
        <end position="308"/>
    </location>
</feature>
<accession>A0A0K3CCP1</accession>
<feature type="compositionally biased region" description="Low complexity" evidence="1">
    <location>
        <begin position="206"/>
        <end position="215"/>
    </location>
</feature>
<evidence type="ECO:0000256" key="1">
    <source>
        <dbReference type="SAM" id="MobiDB-lite"/>
    </source>
</evidence>
<dbReference type="Proteomes" id="UP000199069">
    <property type="component" value="Unassembled WGS sequence"/>
</dbReference>
<evidence type="ECO:0000313" key="4">
    <source>
        <dbReference type="Proteomes" id="UP000199069"/>
    </source>
</evidence>
<reference evidence="3 5" key="2">
    <citation type="journal article" date="2018" name="Elife">
        <title>Functional genomics of lipid metabolism in the oleaginous yeast Rhodosporidium toruloides.</title>
        <authorList>
            <person name="Coradetti S.T."/>
            <person name="Pinel D."/>
            <person name="Geiselman G."/>
            <person name="Ito M."/>
            <person name="Mondo S."/>
            <person name="Reilly M.C."/>
            <person name="Cheng Y.F."/>
            <person name="Bauer S."/>
            <person name="Grigoriev I."/>
            <person name="Gladden J.M."/>
            <person name="Simmons B.A."/>
            <person name="Brem R."/>
            <person name="Arkin A.P."/>
            <person name="Skerker J.M."/>
        </authorList>
    </citation>
    <scope>NUCLEOTIDE SEQUENCE [LARGE SCALE GENOMIC DNA]</scope>
    <source>
        <strain evidence="3 5">NBRC 0880</strain>
    </source>
</reference>
<evidence type="ECO:0000313" key="2">
    <source>
        <dbReference type="EMBL" id="CTR06337.1"/>
    </source>
</evidence>
<gene>
    <name evidence="2" type="primary">FGENESH: predicted gene_3.649</name>
    <name evidence="3" type="ORF">AAT19DRAFT_13483</name>
    <name evidence="2" type="ORF">BN2166_0021980</name>
</gene>
<reference evidence="2 4" key="1">
    <citation type="submission" date="2015-07" db="EMBL/GenBank/DDBJ databases">
        <authorList>
            <person name="Cajimat M.N.B."/>
            <person name="Milazzo M.L."/>
            <person name="Fulhorst C.F."/>
        </authorList>
    </citation>
    <scope>NUCLEOTIDE SEQUENCE [LARGE SCALE GENOMIC DNA]</scope>
    <source>
        <strain evidence="2">Single colony</strain>
    </source>
</reference>
<feature type="compositionally biased region" description="Low complexity" evidence="1">
    <location>
        <begin position="156"/>
        <end position="183"/>
    </location>
</feature>
<protein>
    <submittedName>
        <fullName evidence="2">BY PROTMAP: gi|342321661|gb|EGU13593.1| Plus agglutinin [Rhodotorula glutinis ATCC 204091]</fullName>
    </submittedName>
</protein>
<dbReference type="AlphaFoldDB" id="A0A0K3CCP1"/>
<dbReference type="EMBL" id="CWKI01000003">
    <property type="protein sequence ID" value="CTR06337.1"/>
    <property type="molecule type" value="Genomic_DNA"/>
</dbReference>
<dbReference type="Proteomes" id="UP000239560">
    <property type="component" value="Unassembled WGS sequence"/>
</dbReference>
<sequence length="308" mass="33754">MTSALREYWPQHGSIWAEWKDLQLAIQFATLRSGFSGSARNRTAPTRYHFRCRHERKTGNACTTPLISTVQEVAEDGTTGWKPDIDLVDGAYDRSVAAGNPWREALINICSRQDDDEADNAQDPQALRERAKAPSPISSPDSKQKILPTPSPSIERSPSPAPSGASASRSRSASPDDAASRSAFPQPAHLDSDAEDDQAVAGADEAASPSANSSIWSSISHRALLLARAESRLPSLRSTVSRLESELEAARRKLQKQEGIVERRKGRIRREMRRALGGERGEGKVGKGKKEKEGKKRRKGKKRASPEL</sequence>
<keyword evidence="4" id="KW-1185">Reference proteome</keyword>
<feature type="region of interest" description="Disordered" evidence="1">
    <location>
        <begin position="113"/>
        <end position="215"/>
    </location>
</feature>
<evidence type="ECO:0000313" key="5">
    <source>
        <dbReference type="Proteomes" id="UP000239560"/>
    </source>
</evidence>
<dbReference type="EMBL" id="LCTV02000003">
    <property type="protein sequence ID" value="PRQ76461.1"/>
    <property type="molecule type" value="Genomic_DNA"/>
</dbReference>
<feature type="region of interest" description="Disordered" evidence="1">
    <location>
        <begin position="230"/>
        <end position="308"/>
    </location>
</feature>
<feature type="compositionally biased region" description="Basic and acidic residues" evidence="1">
    <location>
        <begin position="243"/>
        <end position="263"/>
    </location>
</feature>